<keyword evidence="2" id="KW-1185">Reference proteome</keyword>
<dbReference type="Pfam" id="PF13801">
    <property type="entry name" value="Metal_resist"/>
    <property type="match status" value="1"/>
</dbReference>
<protein>
    <submittedName>
        <fullName evidence="1">Uncharacterized protein</fullName>
    </submittedName>
</protein>
<proteinExistence type="predicted"/>
<dbReference type="Gene3D" id="1.20.120.1490">
    <property type="match status" value="1"/>
</dbReference>
<dbReference type="RefSeq" id="WP_260398552.1">
    <property type="nucleotide sequence ID" value="NZ_CP194722.1"/>
</dbReference>
<name>A0A7W7ISM2_9CAUL</name>
<evidence type="ECO:0000313" key="2">
    <source>
        <dbReference type="Proteomes" id="UP000539957"/>
    </source>
</evidence>
<dbReference type="AlphaFoldDB" id="A0A7W7ISM2"/>
<dbReference type="Proteomes" id="UP000539957">
    <property type="component" value="Unassembled WGS sequence"/>
</dbReference>
<accession>A0A7W7ISM2</accession>
<evidence type="ECO:0000313" key="1">
    <source>
        <dbReference type="EMBL" id="MBB4799573.1"/>
    </source>
</evidence>
<comment type="caution">
    <text evidence="1">The sequence shown here is derived from an EMBL/GenBank/DDBJ whole genome shotgun (WGS) entry which is preliminary data.</text>
</comment>
<dbReference type="InterPro" id="IPR025961">
    <property type="entry name" value="Metal_resist"/>
</dbReference>
<organism evidence="1 2">
    <name type="scientific">Brevundimonas bullata</name>
    <dbReference type="NCBI Taxonomy" id="13160"/>
    <lineage>
        <taxon>Bacteria</taxon>
        <taxon>Pseudomonadati</taxon>
        <taxon>Pseudomonadota</taxon>
        <taxon>Alphaproteobacteria</taxon>
        <taxon>Caulobacterales</taxon>
        <taxon>Caulobacteraceae</taxon>
        <taxon>Brevundimonas</taxon>
    </lineage>
</organism>
<gene>
    <name evidence="1" type="ORF">HNP32_003331</name>
</gene>
<dbReference type="EMBL" id="JACHKY010000006">
    <property type="protein sequence ID" value="MBB4799573.1"/>
    <property type="molecule type" value="Genomic_DNA"/>
</dbReference>
<reference evidence="1 2" key="1">
    <citation type="submission" date="2020-08" db="EMBL/GenBank/DDBJ databases">
        <title>Functional genomics of gut bacteria from endangered species of beetles.</title>
        <authorList>
            <person name="Carlos-Shanley C."/>
        </authorList>
    </citation>
    <scope>NUCLEOTIDE SEQUENCE [LARGE SCALE GENOMIC DNA]</scope>
    <source>
        <strain evidence="1 2">S00123</strain>
    </source>
</reference>
<sequence length="168" mass="18969">MTEQFILLHSRSRGWKVGDVDGMEVGRRHRRSSADRQWRGGAWGGGAWVQKRDAPPSLHAIVYRDLALDADQGVRIEAIEARFAPRRIALEARVQAANRELAAAISASDGDVSVVRPAVDHFHDAIGELQQATITHISEMRMVRRRFRRIGSTGSWLSRFSPRAHERR</sequence>